<evidence type="ECO:0000313" key="3">
    <source>
        <dbReference type="EMBL" id="MBR7831741.1"/>
    </source>
</evidence>
<dbReference type="GO" id="GO:1901135">
    <property type="term" value="P:carbohydrate derivative metabolic process"/>
    <property type="evidence" value="ECO:0007669"/>
    <property type="project" value="InterPro"/>
</dbReference>
<accession>A0A941EI84</accession>
<comment type="caution">
    <text evidence="3">The sequence shown here is derived from an EMBL/GenBank/DDBJ whole genome shotgun (WGS) entry which is preliminary data.</text>
</comment>
<protein>
    <submittedName>
        <fullName evidence="3">SIS domain-containing protein</fullName>
    </submittedName>
</protein>
<dbReference type="InterPro" id="IPR035466">
    <property type="entry name" value="GlmS/AgaS_SIS"/>
</dbReference>
<dbReference type="InterPro" id="IPR046348">
    <property type="entry name" value="SIS_dom_sf"/>
</dbReference>
<gene>
    <name evidence="3" type="ORF">KDL01_00630</name>
</gene>
<dbReference type="InterPro" id="IPR050303">
    <property type="entry name" value="GatZ_KbaZ_carbometab"/>
</dbReference>
<dbReference type="GO" id="GO:0005886">
    <property type="term" value="C:plasma membrane"/>
    <property type="evidence" value="ECO:0007669"/>
    <property type="project" value="TreeGrafter"/>
</dbReference>
<dbReference type="Proteomes" id="UP000675781">
    <property type="component" value="Unassembled WGS sequence"/>
</dbReference>
<dbReference type="Gene3D" id="3.40.50.10490">
    <property type="entry name" value="Glucose-6-phosphate isomerase like protein, domain 1"/>
    <property type="match status" value="2"/>
</dbReference>
<dbReference type="GO" id="GO:0009401">
    <property type="term" value="P:phosphoenolpyruvate-dependent sugar phosphotransferase system"/>
    <property type="evidence" value="ECO:0007669"/>
    <property type="project" value="TreeGrafter"/>
</dbReference>
<dbReference type="EMBL" id="JAGSOG010000002">
    <property type="protein sequence ID" value="MBR7831741.1"/>
    <property type="molecule type" value="Genomic_DNA"/>
</dbReference>
<dbReference type="CDD" id="cd05008">
    <property type="entry name" value="SIS_GlmS_GlmD_1"/>
    <property type="match status" value="1"/>
</dbReference>
<dbReference type="PANTHER" id="PTHR32502:SF3">
    <property type="entry name" value="D-GALACTOSAMINE-6-PHOSPHATE DEAMINASE AGAS-RELATED"/>
    <property type="match status" value="1"/>
</dbReference>
<evidence type="ECO:0000313" key="4">
    <source>
        <dbReference type="Proteomes" id="UP000675781"/>
    </source>
</evidence>
<name>A0A941EI84_9ACTN</name>
<dbReference type="AlphaFoldDB" id="A0A941EI84"/>
<reference evidence="3" key="1">
    <citation type="submission" date="2021-04" db="EMBL/GenBank/DDBJ databases">
        <title>Genome based classification of Actinospica acidithermotolerans sp. nov., an actinobacterium isolated from an Indonesian hot spring.</title>
        <authorList>
            <person name="Kusuma A.B."/>
            <person name="Putra K.E."/>
            <person name="Nafisah S."/>
            <person name="Loh J."/>
            <person name="Nouioui I."/>
            <person name="Goodfellow M."/>
        </authorList>
    </citation>
    <scope>NUCLEOTIDE SEQUENCE</scope>
    <source>
        <strain evidence="3">CSCA 57</strain>
    </source>
</reference>
<organism evidence="3 4">
    <name type="scientific">Actinospica durhamensis</name>
    <dbReference type="NCBI Taxonomy" id="1508375"/>
    <lineage>
        <taxon>Bacteria</taxon>
        <taxon>Bacillati</taxon>
        <taxon>Actinomycetota</taxon>
        <taxon>Actinomycetes</taxon>
        <taxon>Catenulisporales</taxon>
        <taxon>Actinospicaceae</taxon>
        <taxon>Actinospica</taxon>
    </lineage>
</organism>
<keyword evidence="4" id="KW-1185">Reference proteome</keyword>
<dbReference type="InterPro" id="IPR001347">
    <property type="entry name" value="SIS_dom"/>
</dbReference>
<dbReference type="PROSITE" id="PS51464">
    <property type="entry name" value="SIS"/>
    <property type="match status" value="1"/>
</dbReference>
<feature type="domain" description="SIS" evidence="2">
    <location>
        <begin position="45"/>
        <end position="211"/>
    </location>
</feature>
<keyword evidence="1" id="KW-0677">Repeat</keyword>
<evidence type="ECO:0000256" key="1">
    <source>
        <dbReference type="ARBA" id="ARBA00022737"/>
    </source>
</evidence>
<proteinExistence type="predicted"/>
<dbReference type="Pfam" id="PF01380">
    <property type="entry name" value="SIS"/>
    <property type="match status" value="1"/>
</dbReference>
<dbReference type="RefSeq" id="WP_212526275.1">
    <property type="nucleotide sequence ID" value="NZ_JAGSOG010000002.1"/>
</dbReference>
<evidence type="ECO:0000259" key="2">
    <source>
        <dbReference type="PROSITE" id="PS51464"/>
    </source>
</evidence>
<dbReference type="PANTHER" id="PTHR32502">
    <property type="entry name" value="N-ACETYLGALACTOSAMINE PERMEASE II COMPONENT-RELATED"/>
    <property type="match status" value="1"/>
</dbReference>
<dbReference type="SUPFAM" id="SSF53697">
    <property type="entry name" value="SIS domain"/>
    <property type="match status" value="1"/>
</dbReference>
<sequence>MSDVAALKTALSGTATYGEIRQQPDVWRETARILTQRRTELDAFLAPLLARENLCIVLTGAGTSAFIGQIAAPSLGERLGRRVEAVATTDLVSHPSAYLPKDVPTLLVSFARSGDSPESTAATELADQLLGEVNHLIVTCNGDGALHRAHAARPGSFVLLLPERSHDVGFAMTSSFTSMLLSVLLAFRGDDEATVEALAAAAEGLLAQEESIARLAATVPQRLVYLGGGPLTGLARESALKTLELTAGQVVAYYDSSLGFRHGPKAVLDAHSLAVVFRSADRYSSAYDEDIVNELCASIGRERVLTVSAGPAGAQPTAGPDWVLPGLDTLDDAYLAVAFVVFAQLFALYCSAALELTPDNPFPDGNVNRVVKGVIIHPLVDVPARGAAELRR</sequence>
<dbReference type="GO" id="GO:0097367">
    <property type="term" value="F:carbohydrate derivative binding"/>
    <property type="evidence" value="ECO:0007669"/>
    <property type="project" value="InterPro"/>
</dbReference>